<proteinExistence type="predicted"/>
<gene>
    <name evidence="2" type="ORF">GCM10009416_33840</name>
</gene>
<comment type="caution">
    <text evidence="2">The sequence shown here is derived from an EMBL/GenBank/DDBJ whole genome shotgun (WGS) entry which is preliminary data.</text>
</comment>
<feature type="region of interest" description="Disordered" evidence="1">
    <location>
        <begin position="1"/>
        <end position="57"/>
    </location>
</feature>
<sequence>MPMTERKAGNPPAAGPTTETPPPLSLAELFTQEMEREEAPARVSLPPATSAVKRRERTKEIPDLTGLAPFWMLFGGGNTGKTFLGRIFAGELLERKTGRFILAPMDPGFRLLAEFGVRTMQPPSSDPRETAEWLRALFTQVMKHRAPGVGDTGGGETAATAVIRAAPTVWKEMKEAGVALVPAYFFARPDDPVILEAHAAMGFAPEATALVLNMNSVDGAGAFDAVRAHPAYKAALERGAVEIVIPRLEPLKLSQKIEARRFHFFEARDGIVREGLEAEPLTGMERAIVRGFIGDYRKELEPIAQRAWLPWS</sequence>
<protein>
    <recommendedName>
        <fullName evidence="4">UDP-N-acetylglucosamine kinase</fullName>
    </recommendedName>
</protein>
<reference evidence="3" key="1">
    <citation type="journal article" date="2019" name="Int. J. Syst. Evol. Microbiol.">
        <title>The Global Catalogue of Microorganisms (GCM) 10K type strain sequencing project: providing services to taxonomists for standard genome sequencing and annotation.</title>
        <authorList>
            <consortium name="The Broad Institute Genomics Platform"/>
            <consortium name="The Broad Institute Genome Sequencing Center for Infectious Disease"/>
            <person name="Wu L."/>
            <person name="Ma J."/>
        </authorList>
    </citation>
    <scope>NUCLEOTIDE SEQUENCE [LARGE SCALE GENOMIC DNA]</scope>
    <source>
        <strain evidence="3">JCM 9933</strain>
    </source>
</reference>
<organism evidence="2 3">
    <name type="scientific">Craurococcus roseus</name>
    <dbReference type="NCBI Taxonomy" id="77585"/>
    <lineage>
        <taxon>Bacteria</taxon>
        <taxon>Pseudomonadati</taxon>
        <taxon>Pseudomonadota</taxon>
        <taxon>Alphaproteobacteria</taxon>
        <taxon>Acetobacterales</taxon>
        <taxon>Acetobacteraceae</taxon>
        <taxon>Craurococcus</taxon>
    </lineage>
</organism>
<name>A0ABP3QNC2_9PROT</name>
<evidence type="ECO:0000256" key="1">
    <source>
        <dbReference type="SAM" id="MobiDB-lite"/>
    </source>
</evidence>
<accession>A0ABP3QNC2</accession>
<feature type="compositionally biased region" description="Low complexity" evidence="1">
    <location>
        <begin position="9"/>
        <end position="18"/>
    </location>
</feature>
<dbReference type="Proteomes" id="UP001501588">
    <property type="component" value="Unassembled WGS sequence"/>
</dbReference>
<evidence type="ECO:0000313" key="3">
    <source>
        <dbReference type="Proteomes" id="UP001501588"/>
    </source>
</evidence>
<evidence type="ECO:0000313" key="2">
    <source>
        <dbReference type="EMBL" id="GAA0592668.1"/>
    </source>
</evidence>
<dbReference type="EMBL" id="BAAAFZ010000053">
    <property type="protein sequence ID" value="GAA0592668.1"/>
    <property type="molecule type" value="Genomic_DNA"/>
</dbReference>
<evidence type="ECO:0008006" key="4">
    <source>
        <dbReference type="Google" id="ProtNLM"/>
    </source>
</evidence>
<keyword evidence="3" id="KW-1185">Reference proteome</keyword>